<sequence>MAALLFKAQLVNQAGVPTAEFARILFGVDSPEEKEKTFRAICKTAYPQLRIQEPLSISPAKLD</sequence>
<dbReference type="KEGG" id="spir:CWM47_17405"/>
<dbReference type="AlphaFoldDB" id="A0A2K8Z0P5"/>
<keyword evidence="2" id="KW-1185">Reference proteome</keyword>
<reference evidence="1 2" key="1">
    <citation type="submission" date="2017-11" db="EMBL/GenBank/DDBJ databases">
        <title>Taxonomic description and genome sequences of Spirosoma HA7 sp. nov., isolated from pollen microhabitat of Corylus avellana.</title>
        <authorList>
            <person name="Ambika Manirajan B."/>
            <person name="Suarez C."/>
            <person name="Ratering S."/>
            <person name="Geissler-Plaum R."/>
            <person name="Cardinale M."/>
            <person name="Sylvia S."/>
        </authorList>
    </citation>
    <scope>NUCLEOTIDE SEQUENCE [LARGE SCALE GENOMIC DNA]</scope>
    <source>
        <strain evidence="1 2">HA7</strain>
    </source>
</reference>
<gene>
    <name evidence="1" type="ORF">CWM47_17405</name>
</gene>
<evidence type="ECO:0000313" key="1">
    <source>
        <dbReference type="EMBL" id="AUD03452.1"/>
    </source>
</evidence>
<organism evidence="1 2">
    <name type="scientific">Spirosoma pollinicola</name>
    <dbReference type="NCBI Taxonomy" id="2057025"/>
    <lineage>
        <taxon>Bacteria</taxon>
        <taxon>Pseudomonadati</taxon>
        <taxon>Bacteroidota</taxon>
        <taxon>Cytophagia</taxon>
        <taxon>Cytophagales</taxon>
        <taxon>Cytophagaceae</taxon>
        <taxon>Spirosoma</taxon>
    </lineage>
</organism>
<dbReference type="RefSeq" id="WP_100989519.1">
    <property type="nucleotide sequence ID" value="NZ_CP025096.1"/>
</dbReference>
<evidence type="ECO:0000313" key="2">
    <source>
        <dbReference type="Proteomes" id="UP000232883"/>
    </source>
</evidence>
<protein>
    <submittedName>
        <fullName evidence="1">Uncharacterized protein</fullName>
    </submittedName>
</protein>
<dbReference type="Proteomes" id="UP000232883">
    <property type="component" value="Chromosome"/>
</dbReference>
<proteinExistence type="predicted"/>
<name>A0A2K8Z0P5_9BACT</name>
<dbReference type="EMBL" id="CP025096">
    <property type="protein sequence ID" value="AUD03452.1"/>
    <property type="molecule type" value="Genomic_DNA"/>
</dbReference>
<accession>A0A2K8Z0P5</accession>